<feature type="compositionally biased region" description="Low complexity" evidence="1">
    <location>
        <begin position="36"/>
        <end position="64"/>
    </location>
</feature>
<feature type="region of interest" description="Disordered" evidence="1">
    <location>
        <begin position="34"/>
        <end position="111"/>
    </location>
</feature>
<organism evidence="2 3">
    <name type="scientific">Kitasatospora saccharophila</name>
    <dbReference type="NCBI Taxonomy" id="407973"/>
    <lineage>
        <taxon>Bacteria</taxon>
        <taxon>Bacillati</taxon>
        <taxon>Actinomycetota</taxon>
        <taxon>Actinomycetes</taxon>
        <taxon>Kitasatosporales</taxon>
        <taxon>Streptomycetaceae</taxon>
        <taxon>Kitasatospora</taxon>
    </lineage>
</organism>
<dbReference type="Proteomes" id="UP001500897">
    <property type="component" value="Unassembled WGS sequence"/>
</dbReference>
<evidence type="ECO:0000313" key="3">
    <source>
        <dbReference type="Proteomes" id="UP001500897"/>
    </source>
</evidence>
<dbReference type="InterPro" id="IPR058090">
    <property type="entry name" value="bL37_actino"/>
</dbReference>
<feature type="compositionally biased region" description="Basic residues" evidence="1">
    <location>
        <begin position="89"/>
        <end position="111"/>
    </location>
</feature>
<evidence type="ECO:0000256" key="1">
    <source>
        <dbReference type="SAM" id="MobiDB-lite"/>
    </source>
</evidence>
<gene>
    <name evidence="2" type="ORF">GCM10009759_26310</name>
</gene>
<evidence type="ECO:0000313" key="2">
    <source>
        <dbReference type="EMBL" id="GAA2096756.1"/>
    </source>
</evidence>
<evidence type="ECO:0008006" key="4">
    <source>
        <dbReference type="Google" id="ProtNLM"/>
    </source>
</evidence>
<name>A0ABN2WPX2_9ACTN</name>
<dbReference type="EMBL" id="BAAANS010000014">
    <property type="protein sequence ID" value="GAA2096756.1"/>
    <property type="molecule type" value="Genomic_DNA"/>
</dbReference>
<accession>A0ABN2WPX2</accession>
<proteinExistence type="predicted"/>
<comment type="caution">
    <text evidence="2">The sequence shown here is derived from an EMBL/GenBank/DDBJ whole genome shotgun (WGS) entry which is preliminary data.</text>
</comment>
<keyword evidence="3" id="KW-1185">Reference proteome</keyword>
<protein>
    <recommendedName>
        <fullName evidence="4">Secreted protein</fullName>
    </recommendedName>
</protein>
<sequence length="111" mass="11768">MGGHSSAGASWWVPCVWCDIVPPLLRLGPLSSILVPGPSGRRPTGTARRAAPGPGPGPAAWSGWRVRRARGTVDGGPLCTAVRGEAMSSKRRRKKKARARRGANHGRRPQC</sequence>
<reference evidence="2 3" key="1">
    <citation type="journal article" date="2019" name="Int. J. Syst. Evol. Microbiol.">
        <title>The Global Catalogue of Microorganisms (GCM) 10K type strain sequencing project: providing services to taxonomists for standard genome sequencing and annotation.</title>
        <authorList>
            <consortium name="The Broad Institute Genomics Platform"/>
            <consortium name="The Broad Institute Genome Sequencing Center for Infectious Disease"/>
            <person name="Wu L."/>
            <person name="Ma J."/>
        </authorList>
    </citation>
    <scope>NUCLEOTIDE SEQUENCE [LARGE SCALE GENOMIC DNA]</scope>
    <source>
        <strain evidence="2 3">JCM 14559</strain>
    </source>
</reference>
<dbReference type="Pfam" id="PF26427">
    <property type="entry name" value="HR_L37"/>
    <property type="match status" value="1"/>
</dbReference>